<protein>
    <recommendedName>
        <fullName evidence="3">F-box domain-containing protein</fullName>
    </recommendedName>
</protein>
<organism evidence="1 2">
    <name type="scientific">Teratosphaeria nubilosa</name>
    <dbReference type="NCBI Taxonomy" id="161662"/>
    <lineage>
        <taxon>Eukaryota</taxon>
        <taxon>Fungi</taxon>
        <taxon>Dikarya</taxon>
        <taxon>Ascomycota</taxon>
        <taxon>Pezizomycotina</taxon>
        <taxon>Dothideomycetes</taxon>
        <taxon>Dothideomycetidae</taxon>
        <taxon>Mycosphaerellales</taxon>
        <taxon>Teratosphaeriaceae</taxon>
        <taxon>Teratosphaeria</taxon>
    </lineage>
</organism>
<gene>
    <name evidence="1" type="ORF">EJ03DRAFT_267299</name>
</gene>
<dbReference type="OrthoDB" id="5283561at2759"/>
<dbReference type="SUPFAM" id="SSF52047">
    <property type="entry name" value="RNI-like"/>
    <property type="match status" value="1"/>
</dbReference>
<evidence type="ECO:0000313" key="1">
    <source>
        <dbReference type="EMBL" id="KAF2772106.1"/>
    </source>
</evidence>
<dbReference type="Gene3D" id="3.80.10.10">
    <property type="entry name" value="Ribonuclease Inhibitor"/>
    <property type="match status" value="1"/>
</dbReference>
<proteinExistence type="predicted"/>
<sequence>MLINGLPQEILSDILYRATKLNEAEGPHFTYGLSQAPLPLTETKLTKYVRGPLSTESMRWDATASIRQVCSSWHEWALSYNLEHVHERKWRGGERWANLAQKRTNYGLYELIDRPSGTFVRQDPFGTLKSTDRFFRTSSHATQCVRRLWFNGFFLEETDKLIQSIVASCRQLEYLSAPWTILRRGTVNDWVDLLNKSTGKGKPLYSLELTAQCLRKEQKEALEADQTSCPLEDPRVDFSSLKRLKIFGNTLHKPVCDRDLEIMARTATNLECLDITNLSTVSVAGMLALVKASHKTLQVLEHSPRSADGFYHPWPGHLKSGEHICELLTSLPQMRDLSLSIPYMCADIFANKDVKWTGDLQVRFTDLCGCESASKPSDRVTKLKAALDGARGLIQHKRRLYRNLNIELFFAGCIFLPADELVHGDFTMAEIRSAGEWPEMKHGSTRGPYGQTGTYGKEEYWDAVSEQEYLTAVCKGWVQL</sequence>
<dbReference type="AlphaFoldDB" id="A0A6G1LGX6"/>
<dbReference type="EMBL" id="ML995816">
    <property type="protein sequence ID" value="KAF2772106.1"/>
    <property type="molecule type" value="Genomic_DNA"/>
</dbReference>
<accession>A0A6G1LGX6</accession>
<evidence type="ECO:0008006" key="3">
    <source>
        <dbReference type="Google" id="ProtNLM"/>
    </source>
</evidence>
<evidence type="ECO:0000313" key="2">
    <source>
        <dbReference type="Proteomes" id="UP000799436"/>
    </source>
</evidence>
<dbReference type="Proteomes" id="UP000799436">
    <property type="component" value="Unassembled WGS sequence"/>
</dbReference>
<keyword evidence="2" id="KW-1185">Reference proteome</keyword>
<name>A0A6G1LGX6_9PEZI</name>
<dbReference type="InterPro" id="IPR032675">
    <property type="entry name" value="LRR_dom_sf"/>
</dbReference>
<reference evidence="1" key="1">
    <citation type="journal article" date="2020" name="Stud. Mycol.">
        <title>101 Dothideomycetes genomes: a test case for predicting lifestyles and emergence of pathogens.</title>
        <authorList>
            <person name="Haridas S."/>
            <person name="Albert R."/>
            <person name="Binder M."/>
            <person name="Bloem J."/>
            <person name="Labutti K."/>
            <person name="Salamov A."/>
            <person name="Andreopoulos B."/>
            <person name="Baker S."/>
            <person name="Barry K."/>
            <person name="Bills G."/>
            <person name="Bluhm B."/>
            <person name="Cannon C."/>
            <person name="Castanera R."/>
            <person name="Culley D."/>
            <person name="Daum C."/>
            <person name="Ezra D."/>
            <person name="Gonzalez J."/>
            <person name="Henrissat B."/>
            <person name="Kuo A."/>
            <person name="Liang C."/>
            <person name="Lipzen A."/>
            <person name="Lutzoni F."/>
            <person name="Magnuson J."/>
            <person name="Mondo S."/>
            <person name="Nolan M."/>
            <person name="Ohm R."/>
            <person name="Pangilinan J."/>
            <person name="Park H.-J."/>
            <person name="Ramirez L."/>
            <person name="Alfaro M."/>
            <person name="Sun H."/>
            <person name="Tritt A."/>
            <person name="Yoshinaga Y."/>
            <person name="Zwiers L.-H."/>
            <person name="Turgeon B."/>
            <person name="Goodwin S."/>
            <person name="Spatafora J."/>
            <person name="Crous P."/>
            <person name="Grigoriev I."/>
        </authorList>
    </citation>
    <scope>NUCLEOTIDE SEQUENCE</scope>
    <source>
        <strain evidence="1">CBS 116005</strain>
    </source>
</reference>